<evidence type="ECO:0000259" key="2">
    <source>
        <dbReference type="PROSITE" id="PS50011"/>
    </source>
</evidence>
<dbReference type="InterPro" id="IPR011009">
    <property type="entry name" value="Kinase-like_dom_sf"/>
</dbReference>
<protein>
    <recommendedName>
        <fullName evidence="1">Protein kinase</fullName>
        <ecNumber evidence="1">2.7.-.-</ecNumber>
    </recommendedName>
</protein>
<evidence type="ECO:0000313" key="3">
    <source>
        <dbReference type="EMBL" id="ESU78857.1"/>
    </source>
</evidence>
<keyword evidence="1" id="KW-0808">Transferase</keyword>
<comment type="function">
    <text evidence="1">Probable serine/threonine kinase.</text>
</comment>
<dbReference type="Gene3D" id="1.10.510.10">
    <property type="entry name" value="Transferase(Phosphotransferase) domain 1"/>
    <property type="match status" value="1"/>
</dbReference>
<accession>A0A090NFG4</accession>
<keyword evidence="1" id="KW-0547">Nucleotide-binding</keyword>
<dbReference type="PATRIC" id="fig|1401327.3.peg.2361"/>
<dbReference type="AlphaFoldDB" id="A0A090NFG4"/>
<gene>
    <name evidence="3" type="ORF">WRSd3_02549</name>
</gene>
<sequence>MVTMKPTLYTATGECVTPGRELGKGGEGAVYDIEEFVESVAKIYHTPPPALKQDKLAFMAATADAQLLNYVAWPQATLHGGRGGKVIGFMMPKVSGKEPIHMIYSPAHRRQSYPHCAWDFLLYVARNIASSFHTVHEHGHVVGDVNQNSFMVGRDSKVVLIDSDSFQINANGTLHLCEVGVSHFTPPELQTLPSFVGFERTANHDNFGLALLISHVLFGGRHPYSGVPLISDAGNALETDIAHFRYAYASDNQRRGLKPPPRSIPLSMLPGDVEAMFQQAFTESGVATARPTAKAWVAALDLLRQQLKKCTVSAMHVYPAHLTDCPWCALDNQGVIYFIDLGEEVITTSGDFVLAKVWAMVMASVAPPALQLPLPDHFQPTGRPLPSGLLRREYIILLEIALSAVSLLLCGLQAEPRYIILVPVLAAIWIIGSLTRKAYKAEIQQRREAFNRAKMDYDHLVSQIQQLGGLEGFIAKRAMLEKMKDEILGLPEEEKRALAALHDTARERQKQKFLEGFFIDVASIPGVGPARKAALRSFGIETAADVTRRGVKQVKGFGDHLTQAVIDWKASCERRFVFRPNEAVTPADRQAVMAKMAAKRHRLESALTVGATELQRFRLHAPARTMPLMEPLRQAAEKLAQAQADLSRC</sequence>
<reference evidence="3 4" key="1">
    <citation type="submission" date="2013-10" db="EMBL/GenBank/DDBJ databases">
        <title>Draft genomes and the virulence plasmids of Sd1617 vaccine constructs: WRSd3 and WRSd5.</title>
        <authorList>
            <person name="Aksomboon Vongsawan A."/>
            <person name="Venkatesan M.M."/>
            <person name="Vaisvil B."/>
            <person name="Emel G."/>
            <person name="Kepatral V."/>
            <person name="Sethabutr O."/>
            <person name="Serichantalergs O."/>
            <person name="Mason C."/>
        </authorList>
    </citation>
    <scope>NUCLEOTIDE SEQUENCE [LARGE SCALE GENOMIC DNA]</scope>
    <source>
        <strain evidence="3 4">WRSd3</strain>
    </source>
</reference>
<evidence type="ECO:0000313" key="4">
    <source>
        <dbReference type="Proteomes" id="UP000017944"/>
    </source>
</evidence>
<evidence type="ECO:0000256" key="1">
    <source>
        <dbReference type="PIRNR" id="PIRNR030823"/>
    </source>
</evidence>
<dbReference type="Proteomes" id="UP000017944">
    <property type="component" value="Unassembled WGS sequence"/>
</dbReference>
<dbReference type="InterPro" id="IPR016960">
    <property type="entry name" value="YegI-like"/>
</dbReference>
<feature type="domain" description="Protein kinase" evidence="2">
    <location>
        <begin position="16"/>
        <end position="303"/>
    </location>
</feature>
<name>A0A090NFG4_SHIDY</name>
<dbReference type="PIRSF" id="PIRSF030823">
    <property type="entry name" value="UCP030823_PK_HhH"/>
    <property type="match status" value="1"/>
</dbReference>
<comment type="caution">
    <text evidence="3">The sequence shown here is derived from an EMBL/GenBank/DDBJ whole genome shotgun (WGS) entry which is preliminary data.</text>
</comment>
<dbReference type="EC" id="2.7.-.-" evidence="1"/>
<dbReference type="PROSITE" id="PS50011">
    <property type="entry name" value="PROTEIN_KINASE_DOM"/>
    <property type="match status" value="1"/>
</dbReference>
<keyword evidence="1 3" id="KW-0418">Kinase</keyword>
<dbReference type="SUPFAM" id="SSF56112">
    <property type="entry name" value="Protein kinase-like (PK-like)"/>
    <property type="match status" value="1"/>
</dbReference>
<keyword evidence="1" id="KW-0067">ATP-binding</keyword>
<dbReference type="GO" id="GO:0005524">
    <property type="term" value="F:ATP binding"/>
    <property type="evidence" value="ECO:0007669"/>
    <property type="project" value="UniProtKB-UniRule"/>
</dbReference>
<organism evidence="3 4">
    <name type="scientific">Shigella dysenteriae WRSd3</name>
    <dbReference type="NCBI Taxonomy" id="1401327"/>
    <lineage>
        <taxon>Bacteria</taxon>
        <taxon>Pseudomonadati</taxon>
        <taxon>Pseudomonadota</taxon>
        <taxon>Gammaproteobacteria</taxon>
        <taxon>Enterobacterales</taxon>
        <taxon>Enterobacteriaceae</taxon>
        <taxon>Shigella</taxon>
    </lineage>
</organism>
<dbReference type="GO" id="GO:0004672">
    <property type="term" value="F:protein kinase activity"/>
    <property type="evidence" value="ECO:0007669"/>
    <property type="project" value="UniProtKB-UniRule"/>
</dbReference>
<dbReference type="InterPro" id="IPR000719">
    <property type="entry name" value="Prot_kinase_dom"/>
</dbReference>
<dbReference type="EMBL" id="AXUT01000203">
    <property type="protein sequence ID" value="ESU78857.1"/>
    <property type="molecule type" value="Genomic_DNA"/>
</dbReference>
<proteinExistence type="predicted"/>